<keyword evidence="1" id="KW-0732">Signal</keyword>
<gene>
    <name evidence="2" type="ORF">COCSADRAFT_76557</name>
</gene>
<sequence>MLFSTTIAALALMASSASAQIELENVASFEAYANPSCQPQADQQQKIHSNVCNFLPLQSAKVFFLEKTRANCQLQFFAASDCSGTPTDIITTVPSGCVNVSTKLSYKAVCF</sequence>
<evidence type="ECO:0000256" key="1">
    <source>
        <dbReference type="SAM" id="SignalP"/>
    </source>
</evidence>
<dbReference type="OrthoDB" id="3678859at2759"/>
<evidence type="ECO:0000313" key="2">
    <source>
        <dbReference type="EMBL" id="EMD69235.1"/>
    </source>
</evidence>
<feature type="signal peptide" evidence="1">
    <location>
        <begin position="1"/>
        <end position="19"/>
    </location>
</feature>
<accession>M2T483</accession>
<proteinExistence type="predicted"/>
<dbReference type="Proteomes" id="UP000016934">
    <property type="component" value="Unassembled WGS sequence"/>
</dbReference>
<dbReference type="EMBL" id="KB445637">
    <property type="protein sequence ID" value="EMD69235.1"/>
    <property type="molecule type" value="Genomic_DNA"/>
</dbReference>
<dbReference type="HOGENOM" id="CLU_2157925_0_0_1"/>
<reference evidence="3" key="2">
    <citation type="journal article" date="2013" name="PLoS Genet.">
        <title>Comparative genome structure, secondary metabolite, and effector coding capacity across Cochliobolus pathogens.</title>
        <authorList>
            <person name="Condon B.J."/>
            <person name="Leng Y."/>
            <person name="Wu D."/>
            <person name="Bushley K.E."/>
            <person name="Ohm R.A."/>
            <person name="Otillar R."/>
            <person name="Martin J."/>
            <person name="Schackwitz W."/>
            <person name="Grimwood J."/>
            <person name="MohdZainudin N."/>
            <person name="Xue C."/>
            <person name="Wang R."/>
            <person name="Manning V.A."/>
            <person name="Dhillon B."/>
            <person name="Tu Z.J."/>
            <person name="Steffenson B.J."/>
            <person name="Salamov A."/>
            <person name="Sun H."/>
            <person name="Lowry S."/>
            <person name="LaButti K."/>
            <person name="Han J."/>
            <person name="Copeland A."/>
            <person name="Lindquist E."/>
            <person name="Barry K."/>
            <person name="Schmutz J."/>
            <person name="Baker S.E."/>
            <person name="Ciuffetti L.M."/>
            <person name="Grigoriev I.V."/>
            <person name="Zhong S."/>
            <person name="Turgeon B.G."/>
        </authorList>
    </citation>
    <scope>NUCLEOTIDE SEQUENCE [LARGE SCALE GENOMIC DNA]</scope>
    <source>
        <strain evidence="3">ND90Pr / ATCC 201652</strain>
    </source>
</reference>
<keyword evidence="3" id="KW-1185">Reference proteome</keyword>
<dbReference type="KEGG" id="bsc:COCSADRAFT_76557"/>
<dbReference type="GeneID" id="19140572"/>
<dbReference type="AlphaFoldDB" id="M2T483"/>
<reference evidence="2 3" key="1">
    <citation type="journal article" date="2012" name="PLoS Pathog.">
        <title>Diverse lifestyles and strategies of plant pathogenesis encoded in the genomes of eighteen Dothideomycetes fungi.</title>
        <authorList>
            <person name="Ohm R.A."/>
            <person name="Feau N."/>
            <person name="Henrissat B."/>
            <person name="Schoch C.L."/>
            <person name="Horwitz B.A."/>
            <person name="Barry K.W."/>
            <person name="Condon B.J."/>
            <person name="Copeland A.C."/>
            <person name="Dhillon B."/>
            <person name="Glaser F."/>
            <person name="Hesse C.N."/>
            <person name="Kosti I."/>
            <person name="LaButti K."/>
            <person name="Lindquist E.A."/>
            <person name="Lucas S."/>
            <person name="Salamov A.A."/>
            <person name="Bradshaw R.E."/>
            <person name="Ciuffetti L."/>
            <person name="Hamelin R.C."/>
            <person name="Kema G.H.J."/>
            <person name="Lawrence C."/>
            <person name="Scott J.A."/>
            <person name="Spatafora J.W."/>
            <person name="Turgeon B.G."/>
            <person name="de Wit P.J.G.M."/>
            <person name="Zhong S."/>
            <person name="Goodwin S.B."/>
            <person name="Grigoriev I.V."/>
        </authorList>
    </citation>
    <scope>NUCLEOTIDE SEQUENCE [LARGE SCALE GENOMIC DNA]</scope>
    <source>
        <strain evidence="3">ND90Pr / ATCC 201652</strain>
    </source>
</reference>
<protein>
    <submittedName>
        <fullName evidence="2">Uncharacterized protein</fullName>
    </submittedName>
</protein>
<dbReference type="RefSeq" id="XP_007694624.1">
    <property type="nucleotide sequence ID" value="XM_007696434.1"/>
</dbReference>
<dbReference type="OMA" id="RANCQLQ"/>
<evidence type="ECO:0000313" key="3">
    <source>
        <dbReference type="Proteomes" id="UP000016934"/>
    </source>
</evidence>
<organism evidence="2 3">
    <name type="scientific">Cochliobolus sativus (strain ND90Pr / ATCC 201652)</name>
    <name type="common">Common root rot and spot blotch fungus</name>
    <name type="synonym">Bipolaris sorokiniana</name>
    <dbReference type="NCBI Taxonomy" id="665912"/>
    <lineage>
        <taxon>Eukaryota</taxon>
        <taxon>Fungi</taxon>
        <taxon>Dikarya</taxon>
        <taxon>Ascomycota</taxon>
        <taxon>Pezizomycotina</taxon>
        <taxon>Dothideomycetes</taxon>
        <taxon>Pleosporomycetidae</taxon>
        <taxon>Pleosporales</taxon>
        <taxon>Pleosporineae</taxon>
        <taxon>Pleosporaceae</taxon>
        <taxon>Bipolaris</taxon>
    </lineage>
</organism>
<feature type="chain" id="PRO_5004025592" evidence="1">
    <location>
        <begin position="20"/>
        <end position="111"/>
    </location>
</feature>
<name>M2T483_COCSN</name>